<dbReference type="Proteomes" id="UP000183810">
    <property type="component" value="Chromosome"/>
</dbReference>
<dbReference type="AlphaFoldDB" id="A0A1J0VWI6"/>
<reference evidence="1" key="1">
    <citation type="submission" date="2016-11" db="EMBL/GenBank/DDBJ databases">
        <authorList>
            <person name="Jaros S."/>
            <person name="Januszkiewicz K."/>
            <person name="Wedrychowicz H."/>
        </authorList>
    </citation>
    <scope>NUCLEOTIDE SEQUENCE [LARGE SCALE GENOMIC DNA]</scope>
    <source>
        <strain evidence="1">Y48</strain>
    </source>
</reference>
<dbReference type="EMBL" id="CP018082">
    <property type="protein sequence ID" value="APE36377.1"/>
    <property type="molecule type" value="Genomic_DNA"/>
</dbReference>
<accession>A0A1J0VWI6</accession>
<dbReference type="KEGG" id="nsl:BOX37_23335"/>
<organism evidence="1 2">
    <name type="scientific">Nocardia mangyaensis</name>
    <dbReference type="NCBI Taxonomy" id="2213200"/>
    <lineage>
        <taxon>Bacteria</taxon>
        <taxon>Bacillati</taxon>
        <taxon>Actinomycetota</taxon>
        <taxon>Actinomycetes</taxon>
        <taxon>Mycobacteriales</taxon>
        <taxon>Nocardiaceae</taxon>
        <taxon>Nocardia</taxon>
    </lineage>
</organism>
<name>A0A1J0VWI6_9NOCA</name>
<proteinExistence type="predicted"/>
<gene>
    <name evidence="1" type="ORF">BOX37_23335</name>
</gene>
<keyword evidence="2" id="KW-1185">Reference proteome</keyword>
<sequence length="73" mass="7878">MTDIGRGRVDPDHRVRRVAHGGRVLVAVDLATPDQAVYRRRRILGDPVAELDARLGGRFVVAPPGDPAQDGTP</sequence>
<protein>
    <submittedName>
        <fullName evidence="1">Uncharacterized protein</fullName>
    </submittedName>
</protein>
<evidence type="ECO:0000313" key="1">
    <source>
        <dbReference type="EMBL" id="APE36377.1"/>
    </source>
</evidence>
<evidence type="ECO:0000313" key="2">
    <source>
        <dbReference type="Proteomes" id="UP000183810"/>
    </source>
</evidence>